<dbReference type="Pfam" id="PF00654">
    <property type="entry name" value="Voltage_CLC"/>
    <property type="match status" value="1"/>
</dbReference>
<feature type="transmembrane region" description="Helical" evidence="10">
    <location>
        <begin position="235"/>
        <end position="256"/>
    </location>
</feature>
<feature type="transmembrane region" description="Helical" evidence="10">
    <location>
        <begin position="307"/>
        <end position="330"/>
    </location>
</feature>
<feature type="transmembrane region" description="Helical" evidence="10">
    <location>
        <begin position="160"/>
        <end position="183"/>
    </location>
</feature>
<keyword evidence="3 10" id="KW-0812">Transmembrane</keyword>
<keyword evidence="8" id="KW-0868">Chloride</keyword>
<dbReference type="InterPro" id="IPR050368">
    <property type="entry name" value="ClC-type_chloride_channel"/>
</dbReference>
<gene>
    <name evidence="12" type="ORF">FZ040_13655</name>
</gene>
<dbReference type="InterPro" id="IPR001807">
    <property type="entry name" value="ClC"/>
</dbReference>
<dbReference type="CDD" id="cd01031">
    <property type="entry name" value="EriC"/>
    <property type="match status" value="1"/>
</dbReference>
<reference evidence="12 13" key="1">
    <citation type="submission" date="2019-08" db="EMBL/GenBank/DDBJ databases">
        <title>Selenomonas sp. mPRGC5 and Selenomonas sp. mPRGC8 isolated from ruminal fluid of dairy goat (Capra hircus).</title>
        <authorList>
            <person name="Poothong S."/>
            <person name="Nuengjamnong C."/>
            <person name="Tanasupawat S."/>
        </authorList>
    </citation>
    <scope>NUCLEOTIDE SEQUENCE [LARGE SCALE GENOMIC DNA]</scope>
    <source>
        <strain evidence="13">mPRGC5</strain>
    </source>
</reference>
<dbReference type="EMBL" id="VTOY01000027">
    <property type="protein sequence ID" value="TYZ19216.1"/>
    <property type="molecule type" value="Genomic_DNA"/>
</dbReference>
<dbReference type="GO" id="GO:0005254">
    <property type="term" value="F:chloride channel activity"/>
    <property type="evidence" value="ECO:0007669"/>
    <property type="project" value="UniProtKB-KW"/>
</dbReference>
<keyword evidence="2" id="KW-0813">Transport</keyword>
<comment type="caution">
    <text evidence="12">The sequence shown here is derived from an EMBL/GenBank/DDBJ whole genome shotgun (WGS) entry which is preliminary data.</text>
</comment>
<feature type="transmembrane region" description="Helical" evidence="10">
    <location>
        <begin position="336"/>
        <end position="357"/>
    </location>
</feature>
<evidence type="ECO:0000256" key="4">
    <source>
        <dbReference type="ARBA" id="ARBA00022989"/>
    </source>
</evidence>
<dbReference type="InterPro" id="IPR014743">
    <property type="entry name" value="Cl-channel_core"/>
</dbReference>
<organism evidence="12 13">
    <name type="scientific">Selenomonas ruminis</name>
    <dbReference type="NCBI Taxonomy" id="2593411"/>
    <lineage>
        <taxon>Bacteria</taxon>
        <taxon>Bacillati</taxon>
        <taxon>Bacillota</taxon>
        <taxon>Negativicutes</taxon>
        <taxon>Selenomonadales</taxon>
        <taxon>Selenomonadaceae</taxon>
        <taxon>Selenomonas</taxon>
    </lineage>
</organism>
<feature type="transmembrane region" description="Helical" evidence="10">
    <location>
        <begin position="364"/>
        <end position="381"/>
    </location>
</feature>
<evidence type="ECO:0000256" key="1">
    <source>
        <dbReference type="ARBA" id="ARBA00004141"/>
    </source>
</evidence>
<feature type="transmembrane region" description="Helical" evidence="10">
    <location>
        <begin position="20"/>
        <end position="44"/>
    </location>
</feature>
<dbReference type="GO" id="GO:0034707">
    <property type="term" value="C:chloride channel complex"/>
    <property type="evidence" value="ECO:0007669"/>
    <property type="project" value="UniProtKB-KW"/>
</dbReference>
<evidence type="ECO:0000256" key="10">
    <source>
        <dbReference type="SAM" id="Phobius"/>
    </source>
</evidence>
<feature type="transmembrane region" description="Helical" evidence="10">
    <location>
        <begin position="401"/>
        <end position="427"/>
    </location>
</feature>
<dbReference type="SUPFAM" id="SSF116726">
    <property type="entry name" value="TrkA C-terminal domain-like"/>
    <property type="match status" value="1"/>
</dbReference>
<evidence type="ECO:0000259" key="11">
    <source>
        <dbReference type="PROSITE" id="PS51202"/>
    </source>
</evidence>
<keyword evidence="4 10" id="KW-1133">Transmembrane helix</keyword>
<dbReference type="PROSITE" id="PS51202">
    <property type="entry name" value="RCK_C"/>
    <property type="match status" value="1"/>
</dbReference>
<evidence type="ECO:0000256" key="6">
    <source>
        <dbReference type="ARBA" id="ARBA00023136"/>
    </source>
</evidence>
<dbReference type="PRINTS" id="PR00762">
    <property type="entry name" value="CLCHANNEL"/>
</dbReference>
<evidence type="ECO:0000313" key="13">
    <source>
        <dbReference type="Proteomes" id="UP000323646"/>
    </source>
</evidence>
<evidence type="ECO:0000256" key="2">
    <source>
        <dbReference type="ARBA" id="ARBA00022448"/>
    </source>
</evidence>
<dbReference type="GO" id="GO:0006813">
    <property type="term" value="P:potassium ion transport"/>
    <property type="evidence" value="ECO:0007669"/>
    <property type="project" value="InterPro"/>
</dbReference>
<evidence type="ECO:0000313" key="12">
    <source>
        <dbReference type="EMBL" id="TYZ19216.1"/>
    </source>
</evidence>
<evidence type="ECO:0000256" key="9">
    <source>
        <dbReference type="ARBA" id="ARBA00023303"/>
    </source>
</evidence>
<feature type="transmembrane region" description="Helical" evidence="10">
    <location>
        <begin position="276"/>
        <end position="295"/>
    </location>
</feature>
<dbReference type="OrthoDB" id="9812438at2"/>
<protein>
    <submittedName>
        <fullName evidence="12">ClC family H(+)/Cl(-) exchange transporter</fullName>
    </submittedName>
</protein>
<dbReference type="Proteomes" id="UP000323646">
    <property type="component" value="Unassembled WGS sequence"/>
</dbReference>
<proteinExistence type="predicted"/>
<evidence type="ECO:0000256" key="7">
    <source>
        <dbReference type="ARBA" id="ARBA00023173"/>
    </source>
</evidence>
<dbReference type="SUPFAM" id="SSF81340">
    <property type="entry name" value="Clc chloride channel"/>
    <property type="match status" value="1"/>
</dbReference>
<feature type="domain" description="RCK C-terminal" evidence="11">
    <location>
        <begin position="436"/>
        <end position="517"/>
    </location>
</feature>
<dbReference type="Gene3D" id="3.30.70.1450">
    <property type="entry name" value="Regulator of K+ conductance, C-terminal domain"/>
    <property type="match status" value="1"/>
</dbReference>
<evidence type="ECO:0000256" key="3">
    <source>
        <dbReference type="ARBA" id="ARBA00022692"/>
    </source>
</evidence>
<dbReference type="Pfam" id="PF02080">
    <property type="entry name" value="TrkA_C"/>
    <property type="match status" value="1"/>
</dbReference>
<keyword evidence="6 10" id="KW-0472">Membrane</keyword>
<name>A0A5D6VU72_9FIRM</name>
<dbReference type="PANTHER" id="PTHR43427">
    <property type="entry name" value="CHLORIDE CHANNEL PROTEIN CLC-E"/>
    <property type="match status" value="1"/>
</dbReference>
<dbReference type="PANTHER" id="PTHR43427:SF6">
    <property type="entry name" value="CHLORIDE CHANNEL PROTEIN CLC-E"/>
    <property type="match status" value="1"/>
</dbReference>
<dbReference type="InterPro" id="IPR036721">
    <property type="entry name" value="RCK_C_sf"/>
</dbReference>
<dbReference type="Gene3D" id="1.10.3080.10">
    <property type="entry name" value="Clc chloride channel"/>
    <property type="match status" value="1"/>
</dbReference>
<comment type="subcellular location">
    <subcellularLocation>
        <location evidence="1">Membrane</location>
        <topology evidence="1">Multi-pass membrane protein</topology>
    </subcellularLocation>
</comment>
<dbReference type="GO" id="GO:0008324">
    <property type="term" value="F:monoatomic cation transmembrane transporter activity"/>
    <property type="evidence" value="ECO:0007669"/>
    <property type="project" value="InterPro"/>
</dbReference>
<evidence type="ECO:0000256" key="8">
    <source>
        <dbReference type="ARBA" id="ARBA00023214"/>
    </source>
</evidence>
<dbReference type="InterPro" id="IPR006037">
    <property type="entry name" value="RCK_C"/>
</dbReference>
<keyword evidence="5" id="KW-0406">Ion transport</keyword>
<feature type="transmembrane region" description="Helical" evidence="10">
    <location>
        <begin position="195"/>
        <end position="215"/>
    </location>
</feature>
<keyword evidence="7" id="KW-0869">Chloride channel</keyword>
<keyword evidence="9" id="KW-0407">Ion channel</keyword>
<accession>A0A5D6VU72</accession>
<keyword evidence="13" id="KW-1185">Reference proteome</keyword>
<dbReference type="AlphaFoldDB" id="A0A5D6VU72"/>
<feature type="transmembrane region" description="Helical" evidence="10">
    <location>
        <begin position="64"/>
        <end position="83"/>
    </location>
</feature>
<dbReference type="RefSeq" id="WP_149172514.1">
    <property type="nucleotide sequence ID" value="NZ_VTOY01000027.1"/>
</dbReference>
<evidence type="ECO:0000256" key="5">
    <source>
        <dbReference type="ARBA" id="ARBA00023065"/>
    </source>
</evidence>
<sequence length="520" mass="55784">MQSQIETAMRIFTDPRHFKLRLFLEGNIIGIFTGLVIALFRYLLELSERYTPLLYGWLRDNPGWIPAWGAGLMVIGWLLYRIVKWDGMTSGSGIPQIKGILAGKMDMNWARVLVLKFTGAVLGIGAGLSLGREGPSVQLGACVGQGIGRMTHRSFAENHYMLTAGAGAGLAAAFNAPLAGVMFCLEELTKNFSPFVLMGAIAAAVTSTTVTQYFFGMEPVFHMGDIPVVSTGSIYLLLILLGAFVGVLGLAFNRLLPQALDGFAAAPLPPWAKPMVPLLTAGVLGFVLPAVLGGGSRLVDSLVVTDYSLCWLVILLLGKFFFTMLCFGSGVPGGIFLPMLVLGSVGGAIFAKLAVFFGLMEPVWTVNCIIFGMAAYFSSVVKSPVTGAVLIMEMTGSFDHMLALILVSMTAYLVADLTNGAPVYDMLLNRSLALRARLEDAIKHRRIMSEVIVGMGSLLDGACIRDVKWPSGSLIVNVNRAGEDMAPNGDLCLTEGDYLYILSDDIHKSSLELLAAEKST</sequence>